<evidence type="ECO:0000256" key="3">
    <source>
        <dbReference type="RuleBase" id="RU000363"/>
    </source>
</evidence>
<feature type="domain" description="Ketoreductase" evidence="4">
    <location>
        <begin position="11"/>
        <end position="197"/>
    </location>
</feature>
<gene>
    <name evidence="5" type="ordered locus">Reut_B4388</name>
</gene>
<evidence type="ECO:0000256" key="1">
    <source>
        <dbReference type="ARBA" id="ARBA00006484"/>
    </source>
</evidence>
<dbReference type="Gene3D" id="3.40.50.720">
    <property type="entry name" value="NAD(P)-binding Rossmann-like Domain"/>
    <property type="match status" value="1"/>
</dbReference>
<dbReference type="STRING" id="264198.Reut_B4388"/>
<dbReference type="EMBL" id="CP000091">
    <property type="protein sequence ID" value="AAZ63740.1"/>
    <property type="molecule type" value="Genomic_DNA"/>
</dbReference>
<dbReference type="PRINTS" id="PR00081">
    <property type="entry name" value="GDHRDH"/>
</dbReference>
<dbReference type="InterPro" id="IPR036291">
    <property type="entry name" value="NAD(P)-bd_dom_sf"/>
</dbReference>
<evidence type="ECO:0000259" key="4">
    <source>
        <dbReference type="SMART" id="SM00822"/>
    </source>
</evidence>
<protein>
    <submittedName>
        <fullName evidence="5">Short-chain dehydrogenase/reductase SDR</fullName>
    </submittedName>
</protein>
<dbReference type="AlphaFoldDB" id="Q46SZ4"/>
<dbReference type="HOGENOM" id="CLU_010194_2_10_4"/>
<dbReference type="InterPro" id="IPR057326">
    <property type="entry name" value="KR_dom"/>
</dbReference>
<dbReference type="SUPFAM" id="SSF51735">
    <property type="entry name" value="NAD(P)-binding Rossmann-fold domains"/>
    <property type="match status" value="1"/>
</dbReference>
<dbReference type="OrthoDB" id="196630at2"/>
<dbReference type="InterPro" id="IPR002347">
    <property type="entry name" value="SDR_fam"/>
</dbReference>
<dbReference type="PANTHER" id="PTHR43669">
    <property type="entry name" value="5-KETO-D-GLUCONATE 5-REDUCTASE"/>
    <property type="match status" value="1"/>
</dbReference>
<evidence type="ECO:0000256" key="2">
    <source>
        <dbReference type="ARBA" id="ARBA00023002"/>
    </source>
</evidence>
<dbReference type="PANTHER" id="PTHR43669:SF3">
    <property type="entry name" value="ALCOHOL DEHYDROGENASE, PUTATIVE (AFU_ORTHOLOGUE AFUA_3G03445)-RELATED"/>
    <property type="match status" value="1"/>
</dbReference>
<dbReference type="GO" id="GO:0016491">
    <property type="term" value="F:oxidoreductase activity"/>
    <property type="evidence" value="ECO:0007669"/>
    <property type="project" value="UniProtKB-KW"/>
</dbReference>
<proteinExistence type="inferred from homology"/>
<name>Q46SZ4_CUPPJ</name>
<dbReference type="CDD" id="cd05233">
    <property type="entry name" value="SDR_c"/>
    <property type="match status" value="1"/>
</dbReference>
<dbReference type="eggNOG" id="COG4221">
    <property type="taxonomic scope" value="Bacteria"/>
</dbReference>
<dbReference type="KEGG" id="reu:Reut_B4388"/>
<dbReference type="SMART" id="SM00822">
    <property type="entry name" value="PKS_KR"/>
    <property type="match status" value="1"/>
</dbReference>
<accession>Q46SZ4</accession>
<comment type="similarity">
    <text evidence="1 3">Belongs to the short-chain dehydrogenases/reductases (SDR) family.</text>
</comment>
<evidence type="ECO:0000313" key="5">
    <source>
        <dbReference type="EMBL" id="AAZ63740.1"/>
    </source>
</evidence>
<dbReference type="PRINTS" id="PR00080">
    <property type="entry name" value="SDRFAMILY"/>
</dbReference>
<keyword evidence="2" id="KW-0560">Oxidoreductase</keyword>
<dbReference type="Pfam" id="PF00106">
    <property type="entry name" value="adh_short"/>
    <property type="match status" value="1"/>
</dbReference>
<sequence>MSGNDPQLEGKRFLVSGGGRGLGGEICRMLGEAGASVIVADLDLSRATECAASLEQTGVKAHAVGVDVSDAQAVDRLFKEIGRAGGQLAGRIDGIINNAAIDITLPVEEVDTEQWRRVLMVNLYGPYLLVHAAVPLMKAQGGGHIVNIASTASKRAWPNASAYHATKWGVLGFSHALHAELRPHRIKVSAIVAGGMRTPFLLDRFPDIDTSTLQDPANVARAVRFVLTQPEETVIPEVMVLPMKETSWP</sequence>
<organism evidence="5">
    <name type="scientific">Cupriavidus pinatubonensis (strain JMP 134 / LMG 1197)</name>
    <name type="common">Cupriavidus necator (strain JMP 134)</name>
    <dbReference type="NCBI Taxonomy" id="264198"/>
    <lineage>
        <taxon>Bacteria</taxon>
        <taxon>Pseudomonadati</taxon>
        <taxon>Pseudomonadota</taxon>
        <taxon>Betaproteobacteria</taxon>
        <taxon>Burkholderiales</taxon>
        <taxon>Burkholderiaceae</taxon>
        <taxon>Cupriavidus</taxon>
    </lineage>
</organism>
<reference evidence="5" key="1">
    <citation type="submission" date="2005-08" db="EMBL/GenBank/DDBJ databases">
        <title>Complete sequence of chromosome 2 of Ralstonia eutropha JMP134.</title>
        <authorList>
            <person name="Copeland A."/>
            <person name="Lucas S."/>
            <person name="Lapidus A."/>
            <person name="Barry K."/>
            <person name="Detter J.C."/>
            <person name="Glavina T."/>
            <person name="Hammon N."/>
            <person name="Israni S."/>
            <person name="Pitluck S."/>
            <person name="Goltsman E."/>
            <person name="Martinez M."/>
            <person name="Schmutz J."/>
            <person name="Larimer F."/>
            <person name="Land M."/>
            <person name="Lykidis A."/>
            <person name="Richardson P."/>
        </authorList>
    </citation>
    <scope>NUCLEOTIDE SEQUENCE [LARGE SCALE GENOMIC DNA]</scope>
    <source>
        <strain evidence="5">JMP134</strain>
    </source>
</reference>